<keyword evidence="1" id="KW-0863">Zinc-finger</keyword>
<evidence type="ECO:0000313" key="4">
    <source>
        <dbReference type="EMBL" id="KAH0573581.1"/>
    </source>
</evidence>
<evidence type="ECO:0000259" key="2">
    <source>
        <dbReference type="PROSITE" id="PS50089"/>
    </source>
</evidence>
<dbReference type="VEuPathDB" id="GiardiaDB:SS50377_23515"/>
<dbReference type="AlphaFoldDB" id="V6LPT7"/>
<accession>V6LPT7</accession>
<reference evidence="3 4" key="1">
    <citation type="journal article" date="2014" name="PLoS Genet.">
        <title>The Genome of Spironucleus salmonicida Highlights a Fish Pathogen Adapted to Fluctuating Environments.</title>
        <authorList>
            <person name="Xu F."/>
            <person name="Jerlstrom-Hultqvist J."/>
            <person name="Einarsson E."/>
            <person name="Astvaldsson A."/>
            <person name="Svard S.G."/>
            <person name="Andersson J.O."/>
        </authorList>
    </citation>
    <scope>NUCLEOTIDE SEQUENCE</scope>
    <source>
        <strain evidence="4">ATCC 50377</strain>
    </source>
</reference>
<sequence>MLHQDLGECPICCDPYTDISQAEFYFCPCKFQFCGMCKAQLLCCPNCRRIFDDYEEIIPNPFLRYSYKELNDLKVKNNRLVRLNHHLDGDLSAFGEIVQQICLGATTLILFKNQDDAMDFAKSVNGVIIKNVKYLAQIGFSSFCNSIVKRTECQVENCMYVHTWIPGELLYNKTQIKEMMIAGRVPFNFKCKTCDTVPPSLAKAIPMADRIGKFSPDVQSAIRSWALE</sequence>
<dbReference type="PROSITE" id="PS50089">
    <property type="entry name" value="ZF_RING_2"/>
    <property type="match status" value="1"/>
</dbReference>
<dbReference type="EMBL" id="AUWU02000004">
    <property type="protein sequence ID" value="KAH0573581.1"/>
    <property type="molecule type" value="Genomic_DNA"/>
</dbReference>
<dbReference type="OrthoDB" id="1923159at2759"/>
<dbReference type="SUPFAM" id="SSF57850">
    <property type="entry name" value="RING/U-box"/>
    <property type="match status" value="1"/>
</dbReference>
<evidence type="ECO:0000256" key="1">
    <source>
        <dbReference type="PROSITE-ProRule" id="PRU00175"/>
    </source>
</evidence>
<gene>
    <name evidence="3" type="ORF">SS50377_13849</name>
    <name evidence="4" type="ORF">SS50377_23515</name>
</gene>
<dbReference type="Gene3D" id="3.30.40.10">
    <property type="entry name" value="Zinc/RING finger domain, C3HC4 (zinc finger)"/>
    <property type="match status" value="1"/>
</dbReference>
<name>V6LPT7_9EUKA</name>
<keyword evidence="1" id="KW-0479">Metal-binding</keyword>
<reference evidence="4" key="2">
    <citation type="submission" date="2020-12" db="EMBL/GenBank/DDBJ databases">
        <title>New Spironucleus salmonicida genome in near-complete chromosomes.</title>
        <authorList>
            <person name="Xu F."/>
            <person name="Kurt Z."/>
            <person name="Jimenez-Gonzalez A."/>
            <person name="Astvaldsson A."/>
            <person name="Andersson J.O."/>
            <person name="Svard S.G."/>
        </authorList>
    </citation>
    <scope>NUCLEOTIDE SEQUENCE</scope>
    <source>
        <strain evidence="4">ATCC 50377</strain>
    </source>
</reference>
<evidence type="ECO:0000313" key="3">
    <source>
        <dbReference type="EMBL" id="EST46253.1"/>
    </source>
</evidence>
<organism evidence="3">
    <name type="scientific">Spironucleus salmonicida</name>
    <dbReference type="NCBI Taxonomy" id="348837"/>
    <lineage>
        <taxon>Eukaryota</taxon>
        <taxon>Metamonada</taxon>
        <taxon>Diplomonadida</taxon>
        <taxon>Hexamitidae</taxon>
        <taxon>Hexamitinae</taxon>
        <taxon>Spironucleus</taxon>
    </lineage>
</organism>
<keyword evidence="1" id="KW-0862">Zinc</keyword>
<dbReference type="EMBL" id="KI546083">
    <property type="protein sequence ID" value="EST46253.1"/>
    <property type="molecule type" value="Genomic_DNA"/>
</dbReference>
<dbReference type="Proteomes" id="UP000018208">
    <property type="component" value="Unassembled WGS sequence"/>
</dbReference>
<dbReference type="InterPro" id="IPR013083">
    <property type="entry name" value="Znf_RING/FYVE/PHD"/>
</dbReference>
<keyword evidence="5" id="KW-1185">Reference proteome</keyword>
<dbReference type="InterPro" id="IPR001841">
    <property type="entry name" value="Znf_RING"/>
</dbReference>
<protein>
    <recommendedName>
        <fullName evidence="2">RING-type domain-containing protein</fullName>
    </recommendedName>
</protein>
<evidence type="ECO:0000313" key="5">
    <source>
        <dbReference type="Proteomes" id="UP000018208"/>
    </source>
</evidence>
<feature type="domain" description="RING-type" evidence="2">
    <location>
        <begin position="9"/>
        <end position="48"/>
    </location>
</feature>
<dbReference type="GO" id="GO:0008270">
    <property type="term" value="F:zinc ion binding"/>
    <property type="evidence" value="ECO:0007669"/>
    <property type="project" value="UniProtKB-KW"/>
</dbReference>
<proteinExistence type="predicted"/>